<evidence type="ECO:0000256" key="8">
    <source>
        <dbReference type="SAM" id="MobiDB-lite"/>
    </source>
</evidence>
<evidence type="ECO:0000313" key="10">
    <source>
        <dbReference type="Proteomes" id="UP000694865"/>
    </source>
</evidence>
<dbReference type="InterPro" id="IPR009000">
    <property type="entry name" value="Transl_B-barrel_sf"/>
</dbReference>
<feature type="compositionally biased region" description="Basic and acidic residues" evidence="8">
    <location>
        <begin position="371"/>
        <end position="390"/>
    </location>
</feature>
<keyword evidence="4" id="KW-0547">Nucleotide-binding</keyword>
<comment type="similarity">
    <text evidence="1">Belongs to the TRAFAC class translation factor GTPase superfamily. Classic translation factor GTPase family. IF-2 subfamily.</text>
</comment>
<feature type="domain" description="Tr-type G" evidence="9">
    <location>
        <begin position="458"/>
        <end position="675"/>
    </location>
</feature>
<evidence type="ECO:0000256" key="4">
    <source>
        <dbReference type="ARBA" id="ARBA00022741"/>
    </source>
</evidence>
<keyword evidence="10" id="KW-1185">Reference proteome</keyword>
<keyword evidence="5" id="KW-0648">Protein biosynthesis</keyword>
<feature type="compositionally biased region" description="Basic and acidic residues" evidence="8">
    <location>
        <begin position="288"/>
        <end position="306"/>
    </location>
</feature>
<organism evidence="10 11">
    <name type="scientific">Saccoglossus kowalevskii</name>
    <name type="common">Acorn worm</name>
    <dbReference type="NCBI Taxonomy" id="10224"/>
    <lineage>
        <taxon>Eukaryota</taxon>
        <taxon>Metazoa</taxon>
        <taxon>Hemichordata</taxon>
        <taxon>Enteropneusta</taxon>
        <taxon>Harrimaniidae</taxon>
        <taxon>Saccoglossus</taxon>
    </lineage>
</organism>
<dbReference type="GeneID" id="100373703"/>
<feature type="non-terminal residue" evidence="11">
    <location>
        <position position="1"/>
    </location>
</feature>
<evidence type="ECO:0000256" key="7">
    <source>
        <dbReference type="ARBA" id="ARBA00032478"/>
    </source>
</evidence>
<dbReference type="Proteomes" id="UP000694865">
    <property type="component" value="Unplaced"/>
</dbReference>
<dbReference type="SUPFAM" id="SSF50447">
    <property type="entry name" value="Translation proteins"/>
    <property type="match status" value="1"/>
</dbReference>
<proteinExistence type="inferred from homology"/>
<evidence type="ECO:0000259" key="9">
    <source>
        <dbReference type="PROSITE" id="PS51722"/>
    </source>
</evidence>
<protein>
    <recommendedName>
        <fullName evidence="2">Eukaryotic translation initiation factor 5B</fullName>
    </recommendedName>
    <alternativeName>
        <fullName evidence="7">Translation initiation factor IF-2</fullName>
    </alternativeName>
</protein>
<dbReference type="Pfam" id="PF14578">
    <property type="entry name" value="GTP_EFTU_D4"/>
    <property type="match status" value="1"/>
</dbReference>
<feature type="compositionally biased region" description="Basic and acidic residues" evidence="8">
    <location>
        <begin position="427"/>
        <end position="437"/>
    </location>
</feature>
<feature type="compositionally biased region" description="Basic and acidic residues" evidence="8">
    <location>
        <begin position="179"/>
        <end position="225"/>
    </location>
</feature>
<feature type="compositionally biased region" description="Basic and acidic residues" evidence="8">
    <location>
        <begin position="233"/>
        <end position="251"/>
    </location>
</feature>
<dbReference type="PANTHER" id="PTHR43381:SF4">
    <property type="entry name" value="EUKARYOTIC TRANSLATION INITIATION FACTOR 5B"/>
    <property type="match status" value="1"/>
</dbReference>
<sequence>KAKKKGKQQDEDEENDVEMKESTEVEKQENEKQDKKSQKKEPVADDDVSDNEDEGPKVKTAAQKKAEKKEREKERKRAEAKARKEKEEAKAQAAQKREEKEQEKNKTEDSKPKPQTEVKKEDSTPDAEVKGEAPEGDADDKADDKTKKDKKKKKKKDKAEEEKTKKKPGKGQIKAMQDALKRMKEEEERLKAEEEARIKAEEEAERLREEKLRLEQEKKEREKQKKKDKKARLKAEGKFLTEKQKKDKARAEATLALLREQGLIIPSREDGAEPIRRAPKPGRRRPKKQDSVEVKDDQDSTEAQKETEEEEPETIEVEKNKDDDGDAVDREEEEDEEEEDVKDTWEDIESEEEQVQEKEKPQKKSSTSSVKVKDTKLVVMDEKEKQSKEDDKEEDDEEEEEEDESGSEDESDDEDSEEESEEESEDERPVKRDSRETALDRIAKRQEKAEKNRTVDDLRSPVVVVLGHVDTGKTKILDKIRHTHVQDGEAGGITQQIGATNIPVDVIRVQTKMCREFAKKEIKIPGLLVIDTPGHESFSNLRSRGSSLCDIAILVVDIMHGLEPQTIESINLLKKRKTPFVVALNKIDRLFEWKSSPHTDVSNTIKKQKPNTKLEFDERVQQAITEFAEQGLNAALFYENKDPRTYISFVPTSAHTGDGMGNLMALITEFSQTLLAKRLAYSDELQCTVLEVKSLPGLGTTIDVVLVNGKLRESDTIIVAGQEGPIVSQVRGLLMPEPLKELRVKNPYNKFKEIKAAQGVKILAKDLEKAVAGTQLLVAVQQDEIEICKEEVEAALEDTLKSFKLSDRGVLVQASTLGSLEALLEFLRTSKIPYAGINIGPVHKRDIMKAMVMLEHDTQYAVLLAFDVKVEREAQEMAEKEGVRIFQADIIYHLFDSFMRYRDELKQKKREEFKHVAVFPCKIRILPQFIFNSRDPIVVGVVIEAGIVKEGTPVCVPSKEFLDVGIVTGVEMNHKQLESARKGQEVCIKIAPLPGDAPKMFGRHFDHTDLLVSKITRQSIDAVKNWFREDLQKSDWQLMIELKKTFEII</sequence>
<dbReference type="Gene3D" id="2.40.30.10">
    <property type="entry name" value="Translation factors"/>
    <property type="match status" value="2"/>
</dbReference>
<dbReference type="CDD" id="cd01887">
    <property type="entry name" value="IF2_eIF5B"/>
    <property type="match status" value="1"/>
</dbReference>
<accession>A0ABM0GKW7</accession>
<evidence type="ECO:0000256" key="5">
    <source>
        <dbReference type="ARBA" id="ARBA00022917"/>
    </source>
</evidence>
<dbReference type="CDD" id="cd03703">
    <property type="entry name" value="aeIF5B_II"/>
    <property type="match status" value="1"/>
</dbReference>
<dbReference type="NCBIfam" id="NF003078">
    <property type="entry name" value="PRK04004.1"/>
    <property type="match status" value="1"/>
</dbReference>
<feature type="compositionally biased region" description="Basic residues" evidence="8">
    <location>
        <begin position="277"/>
        <end position="287"/>
    </location>
</feature>
<keyword evidence="6" id="KW-0342">GTP-binding</keyword>
<dbReference type="InterPro" id="IPR005225">
    <property type="entry name" value="Small_GTP-bd"/>
</dbReference>
<dbReference type="PRINTS" id="PR00315">
    <property type="entry name" value="ELONGATNFCT"/>
</dbReference>
<feature type="compositionally biased region" description="Acidic residues" evidence="8">
    <location>
        <begin position="391"/>
        <end position="426"/>
    </location>
</feature>
<dbReference type="InterPro" id="IPR023115">
    <property type="entry name" value="TIF_IF2_dom3"/>
</dbReference>
<keyword evidence="3" id="KW-0396">Initiation factor</keyword>
<gene>
    <name evidence="11" type="primary">LOC100373703</name>
</gene>
<feature type="compositionally biased region" description="Basic and acidic residues" evidence="8">
    <location>
        <begin position="267"/>
        <end position="276"/>
    </location>
</feature>
<dbReference type="PANTHER" id="PTHR43381">
    <property type="entry name" value="TRANSLATION INITIATION FACTOR IF-2-RELATED"/>
    <property type="match status" value="1"/>
</dbReference>
<dbReference type="SUPFAM" id="SSF52156">
    <property type="entry name" value="Initiation factor IF2/eIF5b, domain 3"/>
    <property type="match status" value="1"/>
</dbReference>
<dbReference type="PROSITE" id="PS51722">
    <property type="entry name" value="G_TR_2"/>
    <property type="match status" value="1"/>
</dbReference>
<reference evidence="11" key="1">
    <citation type="submission" date="2025-08" db="UniProtKB">
        <authorList>
            <consortium name="RefSeq"/>
        </authorList>
    </citation>
    <scope>IDENTIFICATION</scope>
    <source>
        <tissue evidence="11">Testes</tissue>
    </source>
</reference>
<dbReference type="InterPro" id="IPR036925">
    <property type="entry name" value="TIF_IF2_dom3_sf"/>
</dbReference>
<evidence type="ECO:0000313" key="11">
    <source>
        <dbReference type="RefSeq" id="XP_002732156.1"/>
    </source>
</evidence>
<dbReference type="Pfam" id="PF11987">
    <property type="entry name" value="IF-2"/>
    <property type="match status" value="1"/>
</dbReference>
<evidence type="ECO:0000256" key="2">
    <source>
        <dbReference type="ARBA" id="ARBA00013824"/>
    </source>
</evidence>
<dbReference type="InterPro" id="IPR000795">
    <property type="entry name" value="T_Tr_GTP-bd_dom"/>
</dbReference>
<evidence type="ECO:0000256" key="1">
    <source>
        <dbReference type="ARBA" id="ARBA00007733"/>
    </source>
</evidence>
<dbReference type="RefSeq" id="XP_002732156.1">
    <property type="nucleotide sequence ID" value="XM_002732110.2"/>
</dbReference>
<feature type="compositionally biased region" description="Basic and acidic residues" evidence="8">
    <location>
        <begin position="64"/>
        <end position="133"/>
    </location>
</feature>
<dbReference type="Gene3D" id="3.40.50.300">
    <property type="entry name" value="P-loop containing nucleotide triphosphate hydrolases"/>
    <property type="match status" value="1"/>
</dbReference>
<name>A0ABM0GKW7_SACKO</name>
<dbReference type="NCBIfam" id="TIGR00231">
    <property type="entry name" value="small_GTP"/>
    <property type="match status" value="1"/>
</dbReference>
<dbReference type="SUPFAM" id="SSF52540">
    <property type="entry name" value="P-loop containing nucleoside triphosphate hydrolases"/>
    <property type="match status" value="1"/>
</dbReference>
<dbReference type="CDD" id="cd16266">
    <property type="entry name" value="IF2_aeIF5B_IV"/>
    <property type="match status" value="1"/>
</dbReference>
<feature type="compositionally biased region" description="Acidic residues" evidence="8">
    <location>
        <begin position="44"/>
        <end position="53"/>
    </location>
</feature>
<dbReference type="InterPro" id="IPR027417">
    <property type="entry name" value="P-loop_NTPase"/>
</dbReference>
<dbReference type="InterPro" id="IPR029459">
    <property type="entry name" value="EFTU-type"/>
</dbReference>
<dbReference type="Gene3D" id="3.40.50.10050">
    <property type="entry name" value="Translation initiation factor IF- 2, domain 3"/>
    <property type="match status" value="1"/>
</dbReference>
<evidence type="ECO:0000256" key="3">
    <source>
        <dbReference type="ARBA" id="ARBA00022540"/>
    </source>
</evidence>
<dbReference type="InterPro" id="IPR015760">
    <property type="entry name" value="TIF_IF2"/>
</dbReference>
<evidence type="ECO:0000256" key="6">
    <source>
        <dbReference type="ARBA" id="ARBA00023134"/>
    </source>
</evidence>
<feature type="compositionally biased region" description="Acidic residues" evidence="8">
    <location>
        <begin position="323"/>
        <end position="354"/>
    </location>
</feature>
<feature type="compositionally biased region" description="Basic and acidic residues" evidence="8">
    <location>
        <begin position="17"/>
        <end position="43"/>
    </location>
</feature>
<feature type="region of interest" description="Disordered" evidence="8">
    <location>
        <begin position="1"/>
        <end position="437"/>
    </location>
</feature>
<dbReference type="Pfam" id="PF00009">
    <property type="entry name" value="GTP_EFTU"/>
    <property type="match status" value="1"/>
</dbReference>